<accession>A0A183IKK3</accession>
<dbReference type="WBParaSite" id="SBAD_0000433001-mRNA-1">
    <property type="protein sequence ID" value="SBAD_0000433001-mRNA-1"/>
    <property type="gene ID" value="SBAD_0000433001"/>
</dbReference>
<reference evidence="1 2" key="2">
    <citation type="submission" date="2018-11" db="EMBL/GenBank/DDBJ databases">
        <authorList>
            <consortium name="Pathogen Informatics"/>
        </authorList>
    </citation>
    <scope>NUCLEOTIDE SEQUENCE [LARGE SCALE GENOMIC DNA]</scope>
</reference>
<dbReference type="OrthoDB" id="10053392at2759"/>
<sequence>MISDSDDDYVWIEKEGIPEPVFITAASDNHFLEVQRLIIDFQRVVPNRSVLFYDIGLNDDNAEKVKSFCNVKYKKFEFWRYPDYVQDLMQYRWKLLIIAV</sequence>
<protein>
    <submittedName>
        <fullName evidence="3">Methyltransf_33 domain-containing protein</fullName>
    </submittedName>
</protein>
<evidence type="ECO:0000313" key="3">
    <source>
        <dbReference type="WBParaSite" id="SBAD_0000433001-mRNA-1"/>
    </source>
</evidence>
<gene>
    <name evidence="1" type="ORF">SBAD_LOCUS4149</name>
</gene>
<dbReference type="EMBL" id="UZAM01008152">
    <property type="protein sequence ID" value="VDP03509.1"/>
    <property type="molecule type" value="Genomic_DNA"/>
</dbReference>
<dbReference type="AlphaFoldDB" id="A0A183IKK3"/>
<name>A0A183IKK3_9BILA</name>
<dbReference type="Pfam" id="PF07801">
    <property type="entry name" value="DUF1647"/>
    <property type="match status" value="1"/>
</dbReference>
<dbReference type="PANTHER" id="PTHR31389:SF4">
    <property type="entry name" value="LD39211P"/>
    <property type="match status" value="1"/>
</dbReference>
<proteinExistence type="predicted"/>
<keyword evidence="2" id="KW-1185">Reference proteome</keyword>
<dbReference type="Proteomes" id="UP000270296">
    <property type="component" value="Unassembled WGS sequence"/>
</dbReference>
<dbReference type="PANTHER" id="PTHR31389">
    <property type="entry name" value="LD39211P"/>
    <property type="match status" value="1"/>
</dbReference>
<dbReference type="InterPro" id="IPR012444">
    <property type="entry name" value="DUF1647"/>
</dbReference>
<reference evidence="3" key="1">
    <citation type="submission" date="2016-06" db="UniProtKB">
        <authorList>
            <consortium name="WormBaseParasite"/>
        </authorList>
    </citation>
    <scope>IDENTIFICATION</scope>
</reference>
<organism evidence="3">
    <name type="scientific">Soboliphyme baturini</name>
    <dbReference type="NCBI Taxonomy" id="241478"/>
    <lineage>
        <taxon>Eukaryota</taxon>
        <taxon>Metazoa</taxon>
        <taxon>Ecdysozoa</taxon>
        <taxon>Nematoda</taxon>
        <taxon>Enoplea</taxon>
        <taxon>Dorylaimia</taxon>
        <taxon>Dioctophymatida</taxon>
        <taxon>Dioctophymatoidea</taxon>
        <taxon>Soboliphymatidae</taxon>
        <taxon>Soboliphyme</taxon>
    </lineage>
</organism>
<evidence type="ECO:0000313" key="1">
    <source>
        <dbReference type="EMBL" id="VDP03509.1"/>
    </source>
</evidence>
<evidence type="ECO:0000313" key="2">
    <source>
        <dbReference type="Proteomes" id="UP000270296"/>
    </source>
</evidence>